<evidence type="ECO:0000313" key="2">
    <source>
        <dbReference type="EMBL" id="OBZ75893.1"/>
    </source>
</evidence>
<keyword evidence="1" id="KW-0732">Signal</keyword>
<name>A0A1C7MG77_GRIFR</name>
<accession>A0A1C7MG77</accession>
<evidence type="ECO:0000313" key="3">
    <source>
        <dbReference type="Proteomes" id="UP000092993"/>
    </source>
</evidence>
<sequence length="180" mass="19456">MHIWRAPGCGWRITISTLEAPLSSVCLVGGDTIRISWACVDDWNCILVNAQNHYMGLIQTETPYYQPSPAAPAPFSLNTTYNDPSLSGQTSAWALSVQNSSNIIVFGAGLYSFFQNYAQTCLNSSSCQSQVLNVDSGSSISIYSLATLGVMYQLSVNGQGIIPQSANRNGFQSTVTAWTH</sequence>
<protein>
    <submittedName>
        <fullName evidence="2">Uncharacterized protein</fullName>
    </submittedName>
</protein>
<evidence type="ECO:0000256" key="1">
    <source>
        <dbReference type="SAM" id="SignalP"/>
    </source>
</evidence>
<feature type="chain" id="PRO_5008889116" evidence="1">
    <location>
        <begin position="17"/>
        <end position="180"/>
    </location>
</feature>
<proteinExistence type="predicted"/>
<reference evidence="2 3" key="1">
    <citation type="submission" date="2016-03" db="EMBL/GenBank/DDBJ databases">
        <title>Whole genome sequencing of Grifola frondosa 9006-11.</title>
        <authorList>
            <person name="Min B."/>
            <person name="Park H."/>
            <person name="Kim J.-G."/>
            <person name="Cho H."/>
            <person name="Oh Y.-L."/>
            <person name="Kong W.-S."/>
            <person name="Choi I.-G."/>
        </authorList>
    </citation>
    <scope>NUCLEOTIDE SEQUENCE [LARGE SCALE GENOMIC DNA]</scope>
    <source>
        <strain evidence="2 3">9006-11</strain>
    </source>
</reference>
<organism evidence="2 3">
    <name type="scientific">Grifola frondosa</name>
    <name type="common">Maitake</name>
    <name type="synonym">Polyporus frondosus</name>
    <dbReference type="NCBI Taxonomy" id="5627"/>
    <lineage>
        <taxon>Eukaryota</taxon>
        <taxon>Fungi</taxon>
        <taxon>Dikarya</taxon>
        <taxon>Basidiomycota</taxon>
        <taxon>Agaricomycotina</taxon>
        <taxon>Agaricomycetes</taxon>
        <taxon>Polyporales</taxon>
        <taxon>Grifolaceae</taxon>
        <taxon>Grifola</taxon>
    </lineage>
</organism>
<dbReference type="STRING" id="5627.A0A1C7MG77"/>
<dbReference type="EMBL" id="LUGG01000004">
    <property type="protein sequence ID" value="OBZ75893.1"/>
    <property type="molecule type" value="Genomic_DNA"/>
</dbReference>
<dbReference type="OrthoDB" id="1046782at2759"/>
<dbReference type="Proteomes" id="UP000092993">
    <property type="component" value="Unassembled WGS sequence"/>
</dbReference>
<dbReference type="InterPro" id="IPR012334">
    <property type="entry name" value="Pectin_lyas_fold"/>
</dbReference>
<gene>
    <name evidence="2" type="ORF">A0H81_04118</name>
</gene>
<comment type="caution">
    <text evidence="2">The sequence shown here is derived from an EMBL/GenBank/DDBJ whole genome shotgun (WGS) entry which is preliminary data.</text>
</comment>
<dbReference type="Gene3D" id="2.160.20.10">
    <property type="entry name" value="Single-stranded right-handed beta-helix, Pectin lyase-like"/>
    <property type="match status" value="1"/>
</dbReference>
<dbReference type="AlphaFoldDB" id="A0A1C7MG77"/>
<dbReference type="OMA" id="GWRITIS"/>
<feature type="signal peptide" evidence="1">
    <location>
        <begin position="1"/>
        <end position="16"/>
    </location>
</feature>
<keyword evidence="3" id="KW-1185">Reference proteome</keyword>